<evidence type="ECO:0000256" key="6">
    <source>
        <dbReference type="ARBA" id="ARBA00049185"/>
    </source>
</evidence>
<keyword evidence="3 7" id="KW-0032">Aminotransferase</keyword>
<dbReference type="PROSITE" id="PS00105">
    <property type="entry name" value="AA_TRANSFER_CLASS_1"/>
    <property type="match status" value="1"/>
</dbReference>
<comment type="similarity">
    <text evidence="2 7">Belongs to the class-I pyridoxal-phosphate-dependent aminotransferase family.</text>
</comment>
<keyword evidence="4 7" id="KW-0808">Transferase</keyword>
<accession>A0A2G8QSV0</accession>
<evidence type="ECO:0000256" key="5">
    <source>
        <dbReference type="ARBA" id="ARBA00022898"/>
    </source>
</evidence>
<reference evidence="9 10" key="1">
    <citation type="submission" date="2013-09" db="EMBL/GenBank/DDBJ databases">
        <title>Genome sequencing of Phaeobacter antarcticus sp. nov. SM1211.</title>
        <authorList>
            <person name="Zhang X.-Y."/>
            <person name="Liu C."/>
            <person name="Chen X.-L."/>
            <person name="Xie B.-B."/>
            <person name="Qin Q.-L."/>
            <person name="Rong J.-C."/>
            <person name="Zhang Y.-Z."/>
        </authorList>
    </citation>
    <scope>NUCLEOTIDE SEQUENCE [LARGE SCALE GENOMIC DNA]</scope>
    <source>
        <strain evidence="9 10">SM1211</strain>
    </source>
</reference>
<dbReference type="PANTHER" id="PTHR46383">
    <property type="entry name" value="ASPARTATE AMINOTRANSFERASE"/>
    <property type="match status" value="1"/>
</dbReference>
<dbReference type="SUPFAM" id="SSF53383">
    <property type="entry name" value="PLP-dependent transferases"/>
    <property type="match status" value="1"/>
</dbReference>
<evidence type="ECO:0000313" key="9">
    <source>
        <dbReference type="EMBL" id="PIL12369.1"/>
    </source>
</evidence>
<evidence type="ECO:0000256" key="4">
    <source>
        <dbReference type="ARBA" id="ARBA00022679"/>
    </source>
</evidence>
<evidence type="ECO:0000313" key="10">
    <source>
        <dbReference type="Proteomes" id="UP000231259"/>
    </source>
</evidence>
<dbReference type="AlphaFoldDB" id="A0A2G8QSV0"/>
<evidence type="ECO:0000259" key="8">
    <source>
        <dbReference type="Pfam" id="PF00155"/>
    </source>
</evidence>
<evidence type="ECO:0000256" key="7">
    <source>
        <dbReference type="RuleBase" id="RU000481"/>
    </source>
</evidence>
<gene>
    <name evidence="9" type="ORF">P775_28100</name>
</gene>
<dbReference type="Proteomes" id="UP000231259">
    <property type="component" value="Unassembled WGS sequence"/>
</dbReference>
<dbReference type="GO" id="GO:0004069">
    <property type="term" value="F:L-aspartate:2-oxoglutarate aminotransferase activity"/>
    <property type="evidence" value="ECO:0007669"/>
    <property type="project" value="UniProtKB-EC"/>
</dbReference>
<dbReference type="InterPro" id="IPR004839">
    <property type="entry name" value="Aminotransferase_I/II_large"/>
</dbReference>
<comment type="catalytic activity">
    <reaction evidence="6">
        <text>L-aspartate + 2-oxoglutarate = oxaloacetate + L-glutamate</text>
        <dbReference type="Rhea" id="RHEA:21824"/>
        <dbReference type="ChEBI" id="CHEBI:16452"/>
        <dbReference type="ChEBI" id="CHEBI:16810"/>
        <dbReference type="ChEBI" id="CHEBI:29985"/>
        <dbReference type="ChEBI" id="CHEBI:29991"/>
        <dbReference type="EC" id="2.6.1.1"/>
    </reaction>
</comment>
<dbReference type="InterPro" id="IPR015421">
    <property type="entry name" value="PyrdxlP-dep_Trfase_major"/>
</dbReference>
<dbReference type="InterPro" id="IPR015422">
    <property type="entry name" value="PyrdxlP-dep_Trfase_small"/>
</dbReference>
<dbReference type="Gene3D" id="3.90.1150.10">
    <property type="entry name" value="Aspartate Aminotransferase, domain 1"/>
    <property type="match status" value="1"/>
</dbReference>
<dbReference type="EC" id="2.6.1.-" evidence="7"/>
<dbReference type="Gene3D" id="3.40.640.10">
    <property type="entry name" value="Type I PLP-dependent aspartate aminotransferase-like (Major domain)"/>
    <property type="match status" value="1"/>
</dbReference>
<evidence type="ECO:0000256" key="3">
    <source>
        <dbReference type="ARBA" id="ARBA00022576"/>
    </source>
</evidence>
<dbReference type="GO" id="GO:0030170">
    <property type="term" value="F:pyridoxal phosphate binding"/>
    <property type="evidence" value="ECO:0007669"/>
    <property type="project" value="InterPro"/>
</dbReference>
<dbReference type="EMBL" id="AWWI01000186">
    <property type="protein sequence ID" value="PIL12369.1"/>
    <property type="molecule type" value="Genomic_DNA"/>
</dbReference>
<proteinExistence type="inferred from homology"/>
<dbReference type="GO" id="GO:0006520">
    <property type="term" value="P:amino acid metabolic process"/>
    <property type="evidence" value="ECO:0007669"/>
    <property type="project" value="InterPro"/>
</dbReference>
<dbReference type="InterPro" id="IPR050596">
    <property type="entry name" value="AspAT/PAT-like"/>
</dbReference>
<name>A0A2G8QSV0_9RHOB</name>
<evidence type="ECO:0000256" key="1">
    <source>
        <dbReference type="ARBA" id="ARBA00001933"/>
    </source>
</evidence>
<sequence length="404" mass="42664">MKASVMPHLSSRILSINGSGSDGWGVFYRARAMVAAGEMVTELTIGEHDIRTHPAILDAMHRAAQAGHTGYATIPGITALRDAVAARITRNTGIPTARENVLITPGGQSALFAAHMACCNPGETALYIDPYYATYPGTIRAAGAVPQAIATRAEDSFLPDYDRISDAALAHGAASLLVNTPNNPTGVVYPRSTLEDIAHAALDHDLWVISDEVYETQIWEGAHLSPRALPGMDQCTLVVGSMSKSHAMTGSRIGWIVAPEHVIEKLSDLATNTTYGVPGYIQDAAVFALAQGAALEEEVAAPFRRRRALAMSILEGQNVVGHIPSQGAMYLMLDIRSTGMTGEAFANALLDTHRIAVMPGESFGAAASGHIRLAMTVADDSFAVALQTLCSFAGMLIPSDFAPA</sequence>
<feature type="domain" description="Aminotransferase class I/classII large" evidence="8">
    <location>
        <begin position="40"/>
        <end position="386"/>
    </location>
</feature>
<protein>
    <recommendedName>
        <fullName evidence="7">Aminotransferase</fullName>
        <ecNumber evidence="7">2.6.1.-</ecNumber>
    </recommendedName>
</protein>
<dbReference type="CDD" id="cd00609">
    <property type="entry name" value="AAT_like"/>
    <property type="match status" value="1"/>
</dbReference>
<evidence type="ECO:0000256" key="2">
    <source>
        <dbReference type="ARBA" id="ARBA00007441"/>
    </source>
</evidence>
<dbReference type="PANTHER" id="PTHR46383:SF1">
    <property type="entry name" value="ASPARTATE AMINOTRANSFERASE"/>
    <property type="match status" value="1"/>
</dbReference>
<dbReference type="InterPro" id="IPR004838">
    <property type="entry name" value="NHTrfase_class1_PyrdxlP-BS"/>
</dbReference>
<dbReference type="InterPro" id="IPR015424">
    <property type="entry name" value="PyrdxlP-dep_Trfase"/>
</dbReference>
<comment type="cofactor">
    <cofactor evidence="1 7">
        <name>pyridoxal 5'-phosphate</name>
        <dbReference type="ChEBI" id="CHEBI:597326"/>
    </cofactor>
</comment>
<keyword evidence="5" id="KW-0663">Pyridoxal phosphate</keyword>
<organism evidence="9 10">
    <name type="scientific">Puniceibacterium antarcticum</name>
    <dbReference type="NCBI Taxonomy" id="1206336"/>
    <lineage>
        <taxon>Bacteria</taxon>
        <taxon>Pseudomonadati</taxon>
        <taxon>Pseudomonadota</taxon>
        <taxon>Alphaproteobacteria</taxon>
        <taxon>Rhodobacterales</taxon>
        <taxon>Paracoccaceae</taxon>
        <taxon>Puniceibacterium</taxon>
    </lineage>
</organism>
<comment type="caution">
    <text evidence="9">The sequence shown here is derived from an EMBL/GenBank/DDBJ whole genome shotgun (WGS) entry which is preliminary data.</text>
</comment>
<keyword evidence="10" id="KW-1185">Reference proteome</keyword>
<dbReference type="Pfam" id="PF00155">
    <property type="entry name" value="Aminotran_1_2"/>
    <property type="match status" value="1"/>
</dbReference>